<dbReference type="OrthoDB" id="9798288at2"/>
<dbReference type="InterPro" id="IPR009327">
    <property type="entry name" value="Cupin_DUF985"/>
</dbReference>
<reference evidence="2 3" key="1">
    <citation type="submission" date="2018-12" db="EMBL/GenBank/DDBJ databases">
        <authorList>
            <person name="Sun L."/>
            <person name="Chen Z."/>
        </authorList>
    </citation>
    <scope>NUCLEOTIDE SEQUENCE [LARGE SCALE GENOMIC DNA]</scope>
    <source>
        <strain evidence="2 3">DSM 15890</strain>
    </source>
</reference>
<dbReference type="InterPro" id="IPR014710">
    <property type="entry name" value="RmlC-like_jellyroll"/>
</dbReference>
<dbReference type="RefSeq" id="WP_127191544.1">
    <property type="nucleotide sequence ID" value="NZ_RZNY01000005.1"/>
</dbReference>
<gene>
    <name evidence="2" type="ORF">EJP82_08165</name>
</gene>
<dbReference type="PANTHER" id="PTHR33387">
    <property type="entry name" value="RMLC-LIKE JELLY ROLL FOLD PROTEIN"/>
    <property type="match status" value="1"/>
</dbReference>
<dbReference type="Gene3D" id="2.60.120.10">
    <property type="entry name" value="Jelly Rolls"/>
    <property type="match status" value="1"/>
</dbReference>
<dbReference type="Proteomes" id="UP000279446">
    <property type="component" value="Unassembled WGS sequence"/>
</dbReference>
<name>A0A3S1BTK2_9BACL</name>
<dbReference type="PANTHER" id="PTHR33387:SF3">
    <property type="entry name" value="DUF985 DOMAIN-CONTAINING PROTEIN"/>
    <property type="match status" value="1"/>
</dbReference>
<evidence type="ECO:0000313" key="3">
    <source>
        <dbReference type="Proteomes" id="UP000279446"/>
    </source>
</evidence>
<sequence>MKEHDAKYYISKLGLDAHPEGGYYKRTFESEEQTSDQELTVEFEGKRKLYTSIYFLLGSNDISHFHRLKSDELWYYHAGSPLTVHVIDEHGAYIEHKLGLNLDKGESPQVLVPKNSIFGSSVMDENTFSLVGCMVSPGFEFRDFELFTQDELLSKYPQHKDIIMKLAYEAIPV</sequence>
<keyword evidence="3" id="KW-1185">Reference proteome</keyword>
<dbReference type="InterPro" id="IPR039935">
    <property type="entry name" value="YML079W-like"/>
</dbReference>
<dbReference type="EMBL" id="RZNY01000005">
    <property type="protein sequence ID" value="RUT47146.1"/>
    <property type="molecule type" value="Genomic_DNA"/>
</dbReference>
<comment type="caution">
    <text evidence="2">The sequence shown here is derived from an EMBL/GenBank/DDBJ whole genome shotgun (WGS) entry which is preliminary data.</text>
</comment>
<dbReference type="Pfam" id="PF06172">
    <property type="entry name" value="Cupin_5"/>
    <property type="match status" value="1"/>
</dbReference>
<dbReference type="CDD" id="cd06121">
    <property type="entry name" value="cupin_YML079wp"/>
    <property type="match status" value="1"/>
</dbReference>
<dbReference type="AlphaFoldDB" id="A0A3S1BTK2"/>
<proteinExistence type="predicted"/>
<organism evidence="2 3">
    <name type="scientific">Paenibacillus anaericanus</name>
    <dbReference type="NCBI Taxonomy" id="170367"/>
    <lineage>
        <taxon>Bacteria</taxon>
        <taxon>Bacillati</taxon>
        <taxon>Bacillota</taxon>
        <taxon>Bacilli</taxon>
        <taxon>Bacillales</taxon>
        <taxon>Paenibacillaceae</taxon>
        <taxon>Paenibacillus</taxon>
    </lineage>
</organism>
<dbReference type="SUPFAM" id="SSF51182">
    <property type="entry name" value="RmlC-like cupins"/>
    <property type="match status" value="1"/>
</dbReference>
<evidence type="ECO:0000313" key="2">
    <source>
        <dbReference type="EMBL" id="RUT47146.1"/>
    </source>
</evidence>
<dbReference type="InterPro" id="IPR011051">
    <property type="entry name" value="RmlC_Cupin_sf"/>
</dbReference>
<evidence type="ECO:0000259" key="1">
    <source>
        <dbReference type="Pfam" id="PF06172"/>
    </source>
</evidence>
<protein>
    <submittedName>
        <fullName evidence="2">Cupin domain-containing protein</fullName>
    </submittedName>
</protein>
<feature type="domain" description="DUF985" evidence="1">
    <location>
        <begin position="8"/>
        <end position="147"/>
    </location>
</feature>
<accession>A0A3S1BTK2</accession>